<protein>
    <submittedName>
        <fullName evidence="1">TIGR00266 family protein</fullName>
    </submittedName>
</protein>
<dbReference type="NCBIfam" id="TIGR00266">
    <property type="entry name" value="TIGR00266 family protein"/>
    <property type="match status" value="1"/>
</dbReference>
<evidence type="ECO:0000313" key="1">
    <source>
        <dbReference type="EMBL" id="TBT83529.1"/>
    </source>
</evidence>
<accession>A0A4Q9KBY0</accession>
<dbReference type="InterPro" id="IPR002838">
    <property type="entry name" value="AIM24"/>
</dbReference>
<evidence type="ECO:0000313" key="2">
    <source>
        <dbReference type="Proteomes" id="UP000292373"/>
    </source>
</evidence>
<dbReference type="OrthoDB" id="9779518at2"/>
<keyword evidence="2" id="KW-1185">Reference proteome</keyword>
<dbReference type="RefSeq" id="WP_131168978.1">
    <property type="nucleotide sequence ID" value="NZ_SDMQ01000011.1"/>
</dbReference>
<dbReference type="PANTHER" id="PTHR43657:SF1">
    <property type="entry name" value="ALTERED INHERITANCE OF MITOCHONDRIA PROTEIN 24, MITOCHONDRIAL"/>
    <property type="match status" value="1"/>
</dbReference>
<sequence>MQTQIRHNPAFAAARLYLAPGEPARIESGAMMAHSAGVQLAANTGGGLMAGLKRSILSGESFFVTTATGGPQGGWIDVTSVLPGDIITLEMSPDRPYFVTRGCWLANDHGTEVTPKWGGMANLFGGEGGFGLQASGRGQVVLSVYGALDVMDLAPGEQVTVDTGHVVAYELSISFRMRRAVAGRTIQSVKTGEGFVFDFTGPGRILLQTRNPDALQAWLRSAGVSENPGGSTLGNLFG</sequence>
<gene>
    <name evidence="1" type="ORF">ET989_11260</name>
</gene>
<name>A0A4Q9KBY0_9ACTN</name>
<dbReference type="Pfam" id="PF01987">
    <property type="entry name" value="AIM24"/>
    <property type="match status" value="1"/>
</dbReference>
<dbReference type="InterPro" id="IPR016031">
    <property type="entry name" value="Trp_RNA-bd_attenuator-like_dom"/>
</dbReference>
<dbReference type="EMBL" id="SDMQ01000011">
    <property type="protein sequence ID" value="TBT83529.1"/>
    <property type="molecule type" value="Genomic_DNA"/>
</dbReference>
<dbReference type="PANTHER" id="PTHR43657">
    <property type="entry name" value="TRYPTOPHAN RNA-BINDING ATTENUATOR PROTEIN-LIKE PROTEIN"/>
    <property type="match status" value="1"/>
</dbReference>
<dbReference type="AlphaFoldDB" id="A0A4Q9KBY0"/>
<comment type="caution">
    <text evidence="1">The sequence shown here is derived from an EMBL/GenBank/DDBJ whole genome shotgun (WGS) entry which is preliminary data.</text>
</comment>
<reference evidence="1 2" key="1">
    <citation type="submission" date="2019-01" db="EMBL/GenBank/DDBJ databases">
        <title>Lactibacter flavus gen. nov., sp. nov., a novel bacterium of the family Propionibacteriaceae isolated from raw milk and dairy products.</title>
        <authorList>
            <person name="Huptas C."/>
            <person name="Wenning M."/>
            <person name="Breitenwieser F."/>
            <person name="Doll E."/>
            <person name="Von Neubeck M."/>
            <person name="Busse H.-J."/>
            <person name="Scherer S."/>
        </authorList>
    </citation>
    <scope>NUCLEOTIDE SEQUENCE [LARGE SCALE GENOMIC DNA]</scope>
    <source>
        <strain evidence="1 2">KCTC 33808</strain>
    </source>
</reference>
<dbReference type="InterPro" id="IPR036983">
    <property type="entry name" value="AIM24_sf"/>
</dbReference>
<organism evidence="1 2">
    <name type="scientific">Propioniciclava sinopodophylli</name>
    <dbReference type="NCBI Taxonomy" id="1837344"/>
    <lineage>
        <taxon>Bacteria</taxon>
        <taxon>Bacillati</taxon>
        <taxon>Actinomycetota</taxon>
        <taxon>Actinomycetes</taxon>
        <taxon>Propionibacteriales</taxon>
        <taxon>Propionibacteriaceae</taxon>
        <taxon>Propioniciclava</taxon>
    </lineage>
</organism>
<dbReference type="SUPFAM" id="SSF51219">
    <property type="entry name" value="TRAP-like"/>
    <property type="match status" value="1"/>
</dbReference>
<proteinExistence type="predicted"/>
<dbReference type="Proteomes" id="UP000292373">
    <property type="component" value="Unassembled WGS sequence"/>
</dbReference>
<dbReference type="Gene3D" id="3.60.160.10">
    <property type="entry name" value="Mitochondrial biogenesis AIM24"/>
    <property type="match status" value="1"/>
</dbReference>